<evidence type="ECO:0000259" key="7">
    <source>
        <dbReference type="PROSITE" id="PS51918"/>
    </source>
</evidence>
<dbReference type="SMART" id="SM00729">
    <property type="entry name" value="Elp3"/>
    <property type="match status" value="1"/>
</dbReference>
<dbReference type="Pfam" id="PF04055">
    <property type="entry name" value="Radical_SAM"/>
    <property type="match status" value="1"/>
</dbReference>
<evidence type="ECO:0000256" key="3">
    <source>
        <dbReference type="ARBA" id="ARBA00022691"/>
    </source>
</evidence>
<evidence type="ECO:0000256" key="2">
    <source>
        <dbReference type="ARBA" id="ARBA00022485"/>
    </source>
</evidence>
<keyword evidence="3" id="KW-0949">S-adenosyl-L-methionine</keyword>
<dbReference type="AlphaFoldDB" id="A0AA48I075"/>
<accession>A0AA48I075</accession>
<dbReference type="Proteomes" id="UP001335720">
    <property type="component" value="Chromosome"/>
</dbReference>
<dbReference type="Gene3D" id="3.20.20.70">
    <property type="entry name" value="Aldolase class I"/>
    <property type="match status" value="1"/>
</dbReference>
<proteinExistence type="predicted"/>
<dbReference type="InterPro" id="IPR013785">
    <property type="entry name" value="Aldolase_TIM"/>
</dbReference>
<dbReference type="InterPro" id="IPR050377">
    <property type="entry name" value="Radical_SAM_PqqE_MftC-like"/>
</dbReference>
<dbReference type="GO" id="GO:0003824">
    <property type="term" value="F:catalytic activity"/>
    <property type="evidence" value="ECO:0007669"/>
    <property type="project" value="InterPro"/>
</dbReference>
<name>A0AA48I075_9FIRM</name>
<evidence type="ECO:0000313" key="8">
    <source>
        <dbReference type="EMBL" id="BED92914.1"/>
    </source>
</evidence>
<organism evidence="8">
    <name type="scientific">Candidatus Paraimprobicoccus trichonymphae</name>
    <dbReference type="NCBI Taxonomy" id="3033793"/>
    <lineage>
        <taxon>Bacteria</taxon>
        <taxon>Bacillati</taxon>
        <taxon>Bacillota</taxon>
        <taxon>Clostridia</taxon>
        <taxon>Candidatus Paraimprobicoccus</taxon>
    </lineage>
</organism>
<keyword evidence="4" id="KW-0479">Metal-binding</keyword>
<dbReference type="PANTHER" id="PTHR11228">
    <property type="entry name" value="RADICAL SAM DOMAIN PROTEIN"/>
    <property type="match status" value="1"/>
</dbReference>
<keyword evidence="5" id="KW-0408">Iron</keyword>
<evidence type="ECO:0000256" key="4">
    <source>
        <dbReference type="ARBA" id="ARBA00022723"/>
    </source>
</evidence>
<dbReference type="InterPro" id="IPR017200">
    <property type="entry name" value="PqqE-like"/>
</dbReference>
<keyword evidence="2" id="KW-0004">4Fe-4S</keyword>
<dbReference type="PANTHER" id="PTHR11228:SF7">
    <property type="entry name" value="PQQA PEPTIDE CYCLASE"/>
    <property type="match status" value="1"/>
</dbReference>
<protein>
    <submittedName>
        <fullName evidence="8">Radical SAM protein</fullName>
    </submittedName>
</protein>
<keyword evidence="6" id="KW-0411">Iron-sulfur</keyword>
<dbReference type="SFLD" id="SFLDG01067">
    <property type="entry name" value="SPASM/twitch_domain_containing"/>
    <property type="match status" value="1"/>
</dbReference>
<dbReference type="EMBL" id="AP027925">
    <property type="protein sequence ID" value="BED92914.1"/>
    <property type="molecule type" value="Genomic_DNA"/>
</dbReference>
<dbReference type="CDD" id="cd01335">
    <property type="entry name" value="Radical_SAM"/>
    <property type="match status" value="1"/>
</dbReference>
<dbReference type="Pfam" id="PF13186">
    <property type="entry name" value="SPASM"/>
    <property type="match status" value="1"/>
</dbReference>
<evidence type="ECO:0000256" key="1">
    <source>
        <dbReference type="ARBA" id="ARBA00001966"/>
    </source>
</evidence>
<dbReference type="GO" id="GO:0051539">
    <property type="term" value="F:4 iron, 4 sulfur cluster binding"/>
    <property type="evidence" value="ECO:0007669"/>
    <property type="project" value="UniProtKB-KW"/>
</dbReference>
<dbReference type="NCBIfam" id="TIGR04085">
    <property type="entry name" value="rSAM_more_4Fe4S"/>
    <property type="match status" value="1"/>
</dbReference>
<dbReference type="InterPro" id="IPR058240">
    <property type="entry name" value="rSAM_sf"/>
</dbReference>
<dbReference type="PROSITE" id="PS51918">
    <property type="entry name" value="RADICAL_SAM"/>
    <property type="match status" value="1"/>
</dbReference>
<dbReference type="SFLD" id="SFLDG01386">
    <property type="entry name" value="main_SPASM_domain-containing"/>
    <property type="match status" value="1"/>
</dbReference>
<dbReference type="KEGG" id="ptrh:RsTaC01_0832"/>
<dbReference type="InterPro" id="IPR023885">
    <property type="entry name" value="4Fe4S-binding_SPASM_dom"/>
</dbReference>
<evidence type="ECO:0000256" key="5">
    <source>
        <dbReference type="ARBA" id="ARBA00023004"/>
    </source>
</evidence>
<dbReference type="PIRSF" id="PIRSF037420">
    <property type="entry name" value="PQQ_syn_pqqE"/>
    <property type="match status" value="1"/>
</dbReference>
<comment type="cofactor">
    <cofactor evidence="1">
        <name>[4Fe-4S] cluster</name>
        <dbReference type="ChEBI" id="CHEBI:49883"/>
    </cofactor>
</comment>
<dbReference type="InterPro" id="IPR007197">
    <property type="entry name" value="rSAM"/>
</dbReference>
<dbReference type="InterPro" id="IPR006638">
    <property type="entry name" value="Elp3/MiaA/NifB-like_rSAM"/>
</dbReference>
<sequence length="351" mass="39526">MSAVYRKYYPCTCVWEVTMGCNMNCGHCGSSCKEVLPDELTTEQALKFIDMCAEIGLIWVTLSGGEPLIRKDLPILIEHLTEKKIAVNMITNGWLLNTSLVKKLKNLGVSTVAISVDGLKETHDSIRKKGAFLKAVNSLKLLKNNGISAGVVTTISKKNIKELESIKKLLVSLKVDLWQIQIGLPMGNFSNQKDWLIEPEQVLEIVDFCYKTFKEGNIEIYPADCIGYYDKKLMSINCVNSKIEETWCGCNAGIRTFGILHNGDILGCTSIRDKKYIEGNIKYNSIKEIWENPNSFNWRRNFKAENLAGNCGICNYNKKCLGGCFNTRLAINKDIYSENKYCTHNISILTK</sequence>
<dbReference type="SFLD" id="SFLDS00029">
    <property type="entry name" value="Radical_SAM"/>
    <property type="match status" value="1"/>
</dbReference>
<dbReference type="SUPFAM" id="SSF102114">
    <property type="entry name" value="Radical SAM enzymes"/>
    <property type="match status" value="1"/>
</dbReference>
<gene>
    <name evidence="8" type="ORF">RsTaC01_0832</name>
</gene>
<dbReference type="GO" id="GO:0046872">
    <property type="term" value="F:metal ion binding"/>
    <property type="evidence" value="ECO:0007669"/>
    <property type="project" value="UniProtKB-KW"/>
</dbReference>
<reference evidence="8" key="1">
    <citation type="journal article" date="2023" name="ISME J.">
        <title>Emergence of putative energy parasites within Clostridia revealed by genome analysis of a novel endosymbiotic clade.</title>
        <authorList>
            <person name="Takahashi K."/>
            <person name="Kuwahara H."/>
            <person name="Horikawa Y."/>
            <person name="Izawa K."/>
            <person name="Kato D."/>
            <person name="Inagaki T."/>
            <person name="Yuki M."/>
            <person name="Ohkuma M."/>
            <person name="Hongoh Y."/>
        </authorList>
    </citation>
    <scope>NUCLEOTIDE SEQUENCE</scope>
    <source>
        <strain evidence="8">RsTa-C01</strain>
    </source>
</reference>
<evidence type="ECO:0000256" key="6">
    <source>
        <dbReference type="ARBA" id="ARBA00023014"/>
    </source>
</evidence>
<feature type="domain" description="Radical SAM core" evidence="7">
    <location>
        <begin position="6"/>
        <end position="215"/>
    </location>
</feature>